<evidence type="ECO:0000313" key="2">
    <source>
        <dbReference type="EMBL" id="KAL1504456.1"/>
    </source>
</evidence>
<dbReference type="EMBL" id="JBGBPQ010000020">
    <property type="protein sequence ID" value="KAL1504456.1"/>
    <property type="molecule type" value="Genomic_DNA"/>
</dbReference>
<organism evidence="2 4">
    <name type="scientific">Prymnesium parvum</name>
    <name type="common">Toxic golden alga</name>
    <dbReference type="NCBI Taxonomy" id="97485"/>
    <lineage>
        <taxon>Eukaryota</taxon>
        <taxon>Haptista</taxon>
        <taxon>Haptophyta</taxon>
        <taxon>Prymnesiophyceae</taxon>
        <taxon>Prymnesiales</taxon>
        <taxon>Prymnesiaceae</taxon>
        <taxon>Prymnesium</taxon>
    </lineage>
</organism>
<protein>
    <submittedName>
        <fullName evidence="2">Uncharacterized protein</fullName>
    </submittedName>
</protein>
<evidence type="ECO:0000313" key="4">
    <source>
        <dbReference type="Proteomes" id="UP001515480"/>
    </source>
</evidence>
<gene>
    <name evidence="1" type="ORF">AB1Y20_010860</name>
    <name evidence="2" type="ORF">AB1Y20_010862</name>
    <name evidence="3" type="ORF">AB1Y20_010864</name>
</gene>
<dbReference type="Proteomes" id="UP001515480">
    <property type="component" value="Unassembled WGS sequence"/>
</dbReference>
<reference evidence="2 4" key="1">
    <citation type="journal article" date="2024" name="Science">
        <title>Giant polyketide synthase enzymes in the biosynthesis of giant marine polyether toxins.</title>
        <authorList>
            <person name="Fallon T.R."/>
            <person name="Shende V.V."/>
            <person name="Wierzbicki I.H."/>
            <person name="Pendleton A.L."/>
            <person name="Watervoot N.F."/>
            <person name="Auber R.P."/>
            <person name="Gonzalez D.J."/>
            <person name="Wisecaver J.H."/>
            <person name="Moore B.S."/>
        </authorList>
    </citation>
    <scope>NUCLEOTIDE SEQUENCE [LARGE SCALE GENOMIC DNA]</scope>
    <source>
        <strain evidence="2 4">12B1</strain>
    </source>
</reference>
<evidence type="ECO:0000313" key="3">
    <source>
        <dbReference type="EMBL" id="KAL1504458.1"/>
    </source>
</evidence>
<dbReference type="EMBL" id="JBGBPQ010000020">
    <property type="protein sequence ID" value="KAL1504454.1"/>
    <property type="molecule type" value="Genomic_DNA"/>
</dbReference>
<proteinExistence type="predicted"/>
<dbReference type="AlphaFoldDB" id="A0AB34IPZ2"/>
<sequence>MTRVAGHAGCCCGTACLAEHASLTQRTANLARARAGVDVGPLDRRVRRGVGDRTYRSVAPLPRAVAPREQRRLVGGGLVGPLAFRVAAGDQLEYSGFDLMAEMLADNQRLFSSSADRFGLASARFAALDMLTAPLPPAEVLLTKDTLMHFSTMRFLRVTRLVQRALFWRDETAILSSYVHSFHVDDEYAETALNAVHHRCNATVSPRSVQLAMPLLTHAHVHAIRAEHFIPMPNATSAPILYGTNAQRRKHRFRLHTSDQHSE</sequence>
<evidence type="ECO:0000313" key="1">
    <source>
        <dbReference type="EMBL" id="KAL1504454.1"/>
    </source>
</evidence>
<dbReference type="EMBL" id="JBGBPQ010000020">
    <property type="protein sequence ID" value="KAL1504458.1"/>
    <property type="molecule type" value="Genomic_DNA"/>
</dbReference>
<accession>A0AB34IPZ2</accession>
<comment type="caution">
    <text evidence="2">The sequence shown here is derived from an EMBL/GenBank/DDBJ whole genome shotgun (WGS) entry which is preliminary data.</text>
</comment>
<keyword evidence="4" id="KW-1185">Reference proteome</keyword>
<name>A0AB34IPZ2_PRYPA</name>